<protein>
    <recommendedName>
        <fullName evidence="6">Chromosome segregation in meiosis protein</fullName>
    </recommendedName>
</protein>
<dbReference type="GO" id="GO:0043111">
    <property type="term" value="P:replication fork arrest"/>
    <property type="evidence" value="ECO:0007669"/>
    <property type="project" value="TreeGrafter"/>
</dbReference>
<gene>
    <name evidence="9" type="primary">Q4WPM7</name>
</gene>
<evidence type="ECO:0000256" key="1">
    <source>
        <dbReference type="ARBA" id="ARBA00004123"/>
    </source>
</evidence>
<comment type="similarity">
    <text evidence="2 6">Belongs to the CSM3 family.</text>
</comment>
<dbReference type="GO" id="GO:0006974">
    <property type="term" value="P:DNA damage response"/>
    <property type="evidence" value="ECO:0007669"/>
    <property type="project" value="UniProtKB-KW"/>
</dbReference>
<organism evidence="9">
    <name type="scientific">Ganoderma boninense</name>
    <dbReference type="NCBI Taxonomy" id="34458"/>
    <lineage>
        <taxon>Eukaryota</taxon>
        <taxon>Fungi</taxon>
        <taxon>Dikarya</taxon>
        <taxon>Basidiomycota</taxon>
        <taxon>Agaricomycotina</taxon>
        <taxon>Agaricomycetes</taxon>
        <taxon>Polyporales</taxon>
        <taxon>Polyporaceae</taxon>
        <taxon>Ganoderma</taxon>
    </lineage>
</organism>
<dbReference type="AlphaFoldDB" id="A0A5K1K0I0"/>
<keyword evidence="4 6" id="KW-0539">Nucleus</keyword>
<proteinExistence type="inferred from homology"/>
<evidence type="ECO:0000256" key="6">
    <source>
        <dbReference type="RuleBase" id="RU366049"/>
    </source>
</evidence>
<dbReference type="GO" id="GO:0000076">
    <property type="term" value="P:DNA replication checkpoint signaling"/>
    <property type="evidence" value="ECO:0007669"/>
    <property type="project" value="UniProtKB-UniRule"/>
</dbReference>
<accession>A0A5K1K0I0</accession>
<evidence type="ECO:0000313" key="9">
    <source>
        <dbReference type="EMBL" id="VWO98825.1"/>
    </source>
</evidence>
<keyword evidence="5 6" id="KW-0131">Cell cycle</keyword>
<evidence type="ECO:0000256" key="4">
    <source>
        <dbReference type="ARBA" id="ARBA00023242"/>
    </source>
</evidence>
<evidence type="ECO:0000256" key="5">
    <source>
        <dbReference type="ARBA" id="ARBA00023306"/>
    </source>
</evidence>
<evidence type="ECO:0000256" key="2">
    <source>
        <dbReference type="ARBA" id="ARBA00006075"/>
    </source>
</evidence>
<comment type="function">
    <text evidence="6">Plays an important role in the control of DNA replication and the maintenance of replication fork stability.</text>
</comment>
<reference evidence="9" key="1">
    <citation type="submission" date="2019-10" db="EMBL/GenBank/DDBJ databases">
        <authorList>
            <person name="Nor Muhammad N."/>
        </authorList>
    </citation>
    <scope>NUCLEOTIDE SEQUENCE</scope>
</reference>
<feature type="compositionally biased region" description="Basic and acidic residues" evidence="7">
    <location>
        <begin position="128"/>
        <end position="147"/>
    </location>
</feature>
<feature type="region of interest" description="Disordered" evidence="7">
    <location>
        <begin position="242"/>
        <end position="346"/>
    </location>
</feature>
<dbReference type="PANTHER" id="PTHR13220">
    <property type="entry name" value="TIMELESS INTERACTING-RELATED"/>
    <property type="match status" value="1"/>
</dbReference>
<dbReference type="InterPro" id="IPR012923">
    <property type="entry name" value="Csm3"/>
</dbReference>
<dbReference type="GO" id="GO:0003677">
    <property type="term" value="F:DNA binding"/>
    <property type="evidence" value="ECO:0007669"/>
    <property type="project" value="TreeGrafter"/>
</dbReference>
<feature type="region of interest" description="Disordered" evidence="7">
    <location>
        <begin position="394"/>
        <end position="433"/>
    </location>
</feature>
<evidence type="ECO:0000256" key="7">
    <source>
        <dbReference type="SAM" id="MobiDB-lite"/>
    </source>
</evidence>
<comment type="subcellular location">
    <subcellularLocation>
        <location evidence="1 6">Nucleus</location>
    </subcellularLocation>
</comment>
<feature type="region of interest" description="Disordered" evidence="7">
    <location>
        <begin position="358"/>
        <end position="379"/>
    </location>
</feature>
<name>A0A5K1K0I0_9APHY</name>
<evidence type="ECO:0000259" key="8">
    <source>
        <dbReference type="Pfam" id="PF07962"/>
    </source>
</evidence>
<feature type="region of interest" description="Disordered" evidence="7">
    <location>
        <begin position="1"/>
        <end position="152"/>
    </location>
</feature>
<dbReference type="InterPro" id="IPR040038">
    <property type="entry name" value="TIPIN/Csm3/Swi3"/>
</dbReference>
<dbReference type="PANTHER" id="PTHR13220:SF11">
    <property type="entry name" value="TIMELESS-INTERACTING PROTEIN"/>
    <property type="match status" value="1"/>
</dbReference>
<evidence type="ECO:0000256" key="3">
    <source>
        <dbReference type="ARBA" id="ARBA00022763"/>
    </source>
</evidence>
<dbReference type="GO" id="GO:0031298">
    <property type="term" value="C:replication fork protection complex"/>
    <property type="evidence" value="ECO:0007669"/>
    <property type="project" value="TreeGrafter"/>
</dbReference>
<dbReference type="Pfam" id="PF07962">
    <property type="entry name" value="Swi3"/>
    <property type="match status" value="1"/>
</dbReference>
<feature type="compositionally biased region" description="Acidic residues" evidence="7">
    <location>
        <begin position="300"/>
        <end position="314"/>
    </location>
</feature>
<feature type="compositionally biased region" description="Polar residues" evidence="7">
    <location>
        <begin position="13"/>
        <end position="24"/>
    </location>
</feature>
<dbReference type="EMBL" id="LR727204">
    <property type="protein sequence ID" value="VWO98825.1"/>
    <property type="molecule type" value="Genomic_DNA"/>
</dbReference>
<sequence length="433" mass="46995">MSSLDDIWDTPADSVSSVPSNRTPISVDDDDDVFTNQPKRRPRSTLFLDSGSEDDAPSTSKAHYASKPGSSKPDIDAFWDDLDQPDSAFQGLAPSLDVEALKRQADARLPPLTPHQILPSSSPPRDIGNGKDGAKDKADPKKGDKGTTKKKKRAILDEGRLLGPEGFPALVKQAKEFKPKGKGHELSDLKRLFTVYQFWSHQMYPNTQFIDTVQRTEKLCHSKRMHVALGVWRDEAKGLINGHKIRDPDASDNSDSDDSDKHADRAPATDVPIATEDERSSPAPSRGPSLPPSSASEGGGFDDDFDIDAMIAEDEAARAQASSTTDGSGLPAPSLPKSAPVDEDEEMWDAVMADFPDEPYVPLERHPSPPKPSVQAADDDEEMWDIVREMEEAEAAVKTTVPDAPASEGAASLVGADPTRRASNDEGWDEMYA</sequence>
<dbReference type="GO" id="GO:0031297">
    <property type="term" value="P:replication fork processing"/>
    <property type="evidence" value="ECO:0007669"/>
    <property type="project" value="UniProtKB-UniRule"/>
</dbReference>
<feature type="domain" description="Chromosome segregation in meiosis protein 3" evidence="8">
    <location>
        <begin position="156"/>
        <end position="236"/>
    </location>
</feature>
<keyword evidence="3 6" id="KW-0227">DNA damage</keyword>